<evidence type="ECO:0000313" key="2">
    <source>
        <dbReference type="EMBL" id="CUS04139.2"/>
    </source>
</evidence>
<dbReference type="KEGG" id="pbf:CFX0092_A2261"/>
<organism evidence="2 3">
    <name type="scientific">Candidatus Promineifilum breve</name>
    <dbReference type="NCBI Taxonomy" id="1806508"/>
    <lineage>
        <taxon>Bacteria</taxon>
        <taxon>Bacillati</taxon>
        <taxon>Chloroflexota</taxon>
        <taxon>Ardenticatenia</taxon>
        <taxon>Candidatus Promineifilales</taxon>
        <taxon>Candidatus Promineifilaceae</taxon>
        <taxon>Candidatus Promineifilum</taxon>
    </lineage>
</organism>
<proteinExistence type="predicted"/>
<accession>A0A160T461</accession>
<dbReference type="Proteomes" id="UP000215027">
    <property type="component" value="Chromosome I"/>
</dbReference>
<dbReference type="AlphaFoldDB" id="A0A160T461"/>
<evidence type="ECO:0000256" key="1">
    <source>
        <dbReference type="SAM" id="MobiDB-lite"/>
    </source>
</evidence>
<keyword evidence="3" id="KW-1185">Reference proteome</keyword>
<protein>
    <submittedName>
        <fullName evidence="2">Uncharacterized protein</fullName>
    </submittedName>
</protein>
<gene>
    <name evidence="2" type="ORF">CFX0092_A2261</name>
</gene>
<name>A0A160T461_9CHLR</name>
<dbReference type="EMBL" id="LN890655">
    <property type="protein sequence ID" value="CUS04139.2"/>
    <property type="molecule type" value="Genomic_DNA"/>
</dbReference>
<feature type="region of interest" description="Disordered" evidence="1">
    <location>
        <begin position="69"/>
        <end position="114"/>
    </location>
</feature>
<evidence type="ECO:0000313" key="3">
    <source>
        <dbReference type="Proteomes" id="UP000215027"/>
    </source>
</evidence>
<reference evidence="2" key="1">
    <citation type="submission" date="2016-01" db="EMBL/GenBank/DDBJ databases">
        <authorList>
            <person name="Mcilroy J.S."/>
            <person name="Karst M S."/>
            <person name="Albertsen M."/>
        </authorList>
    </citation>
    <scope>NUCLEOTIDE SEQUENCE</scope>
    <source>
        <strain evidence="2">Cfx-K</strain>
    </source>
</reference>
<sequence length="114" mass="13047">MSKRLAILWMGCQPFFDQTSSRKACAQSFFAVASIDWLLLLISDTMRFIGQSAFSENMEEPSYVTRSLHFRRHPYPPRPRQSQRLAPPRPLARPAQDAVRRAARPPRPGHVAGR</sequence>